<dbReference type="RefSeq" id="WP_193186277.1">
    <property type="nucleotide sequence ID" value="NZ_JACVXA010000086.1"/>
</dbReference>
<reference evidence="3" key="1">
    <citation type="submission" date="2020-09" db="EMBL/GenBank/DDBJ databases">
        <title>A novel bacterium of genus Mangrovicoccus, isolated from South China Sea.</title>
        <authorList>
            <person name="Huang H."/>
            <person name="Mo K."/>
            <person name="Hu Y."/>
        </authorList>
    </citation>
    <scope>NUCLEOTIDE SEQUENCE</scope>
    <source>
        <strain evidence="3">HB182678</strain>
    </source>
</reference>
<organism evidence="3 4">
    <name type="scientific">Mangrovicoccus algicola</name>
    <dbReference type="NCBI Taxonomy" id="2771008"/>
    <lineage>
        <taxon>Bacteria</taxon>
        <taxon>Pseudomonadati</taxon>
        <taxon>Pseudomonadota</taxon>
        <taxon>Alphaproteobacteria</taxon>
        <taxon>Rhodobacterales</taxon>
        <taxon>Paracoccaceae</taxon>
        <taxon>Mangrovicoccus</taxon>
    </lineage>
</organism>
<feature type="compositionally biased region" description="Low complexity" evidence="1">
    <location>
        <begin position="1"/>
        <end position="13"/>
    </location>
</feature>
<dbReference type="AlphaFoldDB" id="A0A8J6YZ74"/>
<evidence type="ECO:0000256" key="1">
    <source>
        <dbReference type="SAM" id="MobiDB-lite"/>
    </source>
</evidence>
<name>A0A8J6YZ74_9RHOB</name>
<keyword evidence="4" id="KW-1185">Reference proteome</keyword>
<dbReference type="Proteomes" id="UP000609121">
    <property type="component" value="Unassembled WGS sequence"/>
</dbReference>
<sequence>MKDSATGTGAGTAEDAPEGRVRLQFDPSAHSEQVHRDISTVTRHGEVLFLSCDETAGIERLVPVSGGWGGHAHLALGDFLDLPGGADGEMDIEGLAVDGDWLWFAGSQSLKRGKPDAEDPPGKRLDSMARIKWDVNRQVIGRVPLERREDGVWPVGQDGPRRAAMLKPAKRGRLRKWLAGDPHLDAFLDIPSKDNGLDAEGLAARGDRLWLGLRGPVLRGHTVILEMRMKETGDGWLKPRKLEDGRRYIKHLLPLGGHGVRDLALDGDDILVLTGTPLDAGGRSAVWRWRDGTRVREGGVRPASEVALARALPYRGNTDNPEGLVRWDDARWLITHDSPAAHRLGGDDALEADLWCLEG</sequence>
<dbReference type="Pfam" id="PF12275">
    <property type="entry name" value="DUF3616"/>
    <property type="match status" value="1"/>
</dbReference>
<dbReference type="InterPro" id="IPR022060">
    <property type="entry name" value="DUF3616"/>
</dbReference>
<feature type="region of interest" description="Disordered" evidence="1">
    <location>
        <begin position="1"/>
        <end position="20"/>
    </location>
</feature>
<accession>A0A8J6YZ74</accession>
<feature type="domain" description="DUF3616" evidence="2">
    <location>
        <begin position="37"/>
        <end position="353"/>
    </location>
</feature>
<gene>
    <name evidence="3" type="ORF">ICN82_19170</name>
</gene>
<protein>
    <submittedName>
        <fullName evidence="3">DUF3616 domain-containing protein</fullName>
    </submittedName>
</protein>
<evidence type="ECO:0000259" key="2">
    <source>
        <dbReference type="Pfam" id="PF12275"/>
    </source>
</evidence>
<evidence type="ECO:0000313" key="3">
    <source>
        <dbReference type="EMBL" id="MBE3640330.1"/>
    </source>
</evidence>
<comment type="caution">
    <text evidence="3">The sequence shown here is derived from an EMBL/GenBank/DDBJ whole genome shotgun (WGS) entry which is preliminary data.</text>
</comment>
<proteinExistence type="predicted"/>
<dbReference type="EMBL" id="JACVXA010000086">
    <property type="protein sequence ID" value="MBE3640330.1"/>
    <property type="molecule type" value="Genomic_DNA"/>
</dbReference>
<evidence type="ECO:0000313" key="4">
    <source>
        <dbReference type="Proteomes" id="UP000609121"/>
    </source>
</evidence>